<dbReference type="Proteomes" id="UP000077069">
    <property type="component" value="Unassembled WGS sequence"/>
</dbReference>
<evidence type="ECO:0000313" key="2">
    <source>
        <dbReference type="Proteomes" id="UP000077069"/>
    </source>
</evidence>
<evidence type="ECO:0000313" key="1">
    <source>
        <dbReference type="EMBL" id="OAG11997.1"/>
    </source>
</evidence>
<keyword evidence="2" id="KW-1185">Reference proteome</keyword>
<organism evidence="1 2">
    <name type="scientific">Paraphaeosphaeria sporulosa</name>
    <dbReference type="NCBI Taxonomy" id="1460663"/>
    <lineage>
        <taxon>Eukaryota</taxon>
        <taxon>Fungi</taxon>
        <taxon>Dikarya</taxon>
        <taxon>Ascomycota</taxon>
        <taxon>Pezizomycotina</taxon>
        <taxon>Dothideomycetes</taxon>
        <taxon>Pleosporomycetidae</taxon>
        <taxon>Pleosporales</taxon>
        <taxon>Massarineae</taxon>
        <taxon>Didymosphaeriaceae</taxon>
        <taxon>Paraphaeosphaeria</taxon>
    </lineage>
</organism>
<gene>
    <name evidence="1" type="ORF">CC84DRAFT_64494</name>
</gene>
<accession>A0A177CYN5</accession>
<proteinExistence type="predicted"/>
<dbReference type="InParanoid" id="A0A177CYN5"/>
<reference evidence="1 2" key="1">
    <citation type="submission" date="2016-05" db="EMBL/GenBank/DDBJ databases">
        <title>Comparative analysis of secretome profiles of manganese(II)-oxidizing ascomycete fungi.</title>
        <authorList>
            <consortium name="DOE Joint Genome Institute"/>
            <person name="Zeiner C.A."/>
            <person name="Purvine S.O."/>
            <person name="Zink E.M."/>
            <person name="Wu S."/>
            <person name="Pasa-Tolic L."/>
            <person name="Chaput D.L."/>
            <person name="Haridas S."/>
            <person name="Grigoriev I.V."/>
            <person name="Santelli C.M."/>
            <person name="Hansel C.M."/>
        </authorList>
    </citation>
    <scope>NUCLEOTIDE SEQUENCE [LARGE SCALE GENOMIC DNA]</scope>
    <source>
        <strain evidence="1 2">AP3s5-JAC2a</strain>
    </source>
</reference>
<protein>
    <submittedName>
        <fullName evidence="1">Uncharacterized protein</fullName>
    </submittedName>
</protein>
<dbReference type="AlphaFoldDB" id="A0A177CYN5"/>
<dbReference type="GeneID" id="28770485"/>
<sequence length="187" mass="21025">MPPPLGKYHRYLRQSCSRVRNLGYARAGRMQHEKSEREICSLLTHGNAATFITDQDLPVRVTVVQLGALKRTVKAVESSTRIPPDAPTYRYNGSERELCESEHLNLITATSKNGSLYKDLVGATCYAKHGAVSPVLCLKSRNPSTVSRKGNCSRFEWPTEWCLFESELEILTMGVKGIQARPSRIEW</sequence>
<dbReference type="EMBL" id="KV441548">
    <property type="protein sequence ID" value="OAG11997.1"/>
    <property type="molecule type" value="Genomic_DNA"/>
</dbReference>
<dbReference type="RefSeq" id="XP_018042362.1">
    <property type="nucleotide sequence ID" value="XM_018186999.1"/>
</dbReference>
<name>A0A177CYN5_9PLEO</name>